<dbReference type="Proteomes" id="UP001626549">
    <property type="component" value="Chromosome"/>
</dbReference>
<sequence length="185" mass="19210">MRLLSTKSAALTCGLFILSGGAVAEEKLSHGAAVFSKDTAIHVHLFDTSRADLGKSKHADIARSMANSAPHLLAADIVNALREAGFTKVTLDESESGAVDDALQLTGRFTKLDPGSQNLRVWIGFGAGKSEVCISGKLSTPEGNEVAEFDDCKSGLGWGQSGPQGDKGAEVLGDRVAGRIIGLSD</sequence>
<protein>
    <submittedName>
        <fullName evidence="2">DUF4410 domain-containing protein</fullName>
    </submittedName>
</protein>
<dbReference type="InterPro" id="IPR025522">
    <property type="entry name" value="DUF4410"/>
</dbReference>
<keyword evidence="1" id="KW-0732">Signal</keyword>
<dbReference type="RefSeq" id="WP_407329882.1">
    <property type="nucleotide sequence ID" value="NZ_CP136865.1"/>
</dbReference>
<feature type="chain" id="PRO_5046488243" evidence="1">
    <location>
        <begin position="25"/>
        <end position="185"/>
    </location>
</feature>
<reference evidence="2 3" key="1">
    <citation type="submission" date="2023-10" db="EMBL/GenBank/DDBJ databases">
        <title>Two novel species belonging to the OM43/NOR5 clade.</title>
        <authorList>
            <person name="Park M."/>
        </authorList>
    </citation>
    <scope>NUCLEOTIDE SEQUENCE [LARGE SCALE GENOMIC DNA]</scope>
    <source>
        <strain evidence="2 3">IMCC45268</strain>
    </source>
</reference>
<organism evidence="2 3">
    <name type="scientific">Congregibacter brevis</name>
    <dbReference type="NCBI Taxonomy" id="3081201"/>
    <lineage>
        <taxon>Bacteria</taxon>
        <taxon>Pseudomonadati</taxon>
        <taxon>Pseudomonadota</taxon>
        <taxon>Gammaproteobacteria</taxon>
        <taxon>Cellvibrionales</taxon>
        <taxon>Halieaceae</taxon>
        <taxon>Congregibacter</taxon>
    </lineage>
</organism>
<keyword evidence="3" id="KW-1185">Reference proteome</keyword>
<proteinExistence type="predicted"/>
<evidence type="ECO:0000313" key="2">
    <source>
        <dbReference type="EMBL" id="WOJ98523.1"/>
    </source>
</evidence>
<feature type="signal peptide" evidence="1">
    <location>
        <begin position="1"/>
        <end position="24"/>
    </location>
</feature>
<gene>
    <name evidence="2" type="ORF">R0137_08110</name>
</gene>
<evidence type="ECO:0000256" key="1">
    <source>
        <dbReference type="SAM" id="SignalP"/>
    </source>
</evidence>
<dbReference type="Pfam" id="PF14366">
    <property type="entry name" value="DUF4410"/>
    <property type="match status" value="1"/>
</dbReference>
<name>A0ABZ0IHM4_9GAMM</name>
<evidence type="ECO:0000313" key="3">
    <source>
        <dbReference type="Proteomes" id="UP001626549"/>
    </source>
</evidence>
<accession>A0ABZ0IHM4</accession>
<dbReference type="EMBL" id="CP136865">
    <property type="protein sequence ID" value="WOJ98523.1"/>
    <property type="molecule type" value="Genomic_DNA"/>
</dbReference>